<keyword evidence="5" id="KW-1185">Reference proteome</keyword>
<evidence type="ECO:0000256" key="2">
    <source>
        <dbReference type="ARBA" id="ARBA00022801"/>
    </source>
</evidence>
<dbReference type="GO" id="GO:0016787">
    <property type="term" value="F:hydrolase activity"/>
    <property type="evidence" value="ECO:0007669"/>
    <property type="project" value="UniProtKB-KW"/>
</dbReference>
<accession>A0A6G1IDC8</accession>
<keyword evidence="2" id="KW-0378">Hydrolase</keyword>
<dbReference type="SUPFAM" id="SSF53474">
    <property type="entry name" value="alpha/beta-Hydrolases"/>
    <property type="match status" value="1"/>
</dbReference>
<gene>
    <name evidence="4" type="ORF">K458DRAFT_322676</name>
</gene>
<dbReference type="PANTHER" id="PTHR48070">
    <property type="entry name" value="ESTERASE OVCA2"/>
    <property type="match status" value="1"/>
</dbReference>
<dbReference type="GO" id="GO:0005737">
    <property type="term" value="C:cytoplasm"/>
    <property type="evidence" value="ECO:0007669"/>
    <property type="project" value="TreeGrafter"/>
</dbReference>
<dbReference type="GO" id="GO:0044550">
    <property type="term" value="P:secondary metabolite biosynthetic process"/>
    <property type="evidence" value="ECO:0007669"/>
    <property type="project" value="TreeGrafter"/>
</dbReference>
<evidence type="ECO:0000259" key="3">
    <source>
        <dbReference type="Pfam" id="PF03959"/>
    </source>
</evidence>
<dbReference type="AlphaFoldDB" id="A0A6G1IDC8"/>
<comment type="similarity">
    <text evidence="1">Belongs to the LovG family.</text>
</comment>
<evidence type="ECO:0000313" key="4">
    <source>
        <dbReference type="EMBL" id="KAF2676135.1"/>
    </source>
</evidence>
<proteinExistence type="inferred from homology"/>
<dbReference type="GO" id="GO:0005634">
    <property type="term" value="C:nucleus"/>
    <property type="evidence" value="ECO:0007669"/>
    <property type="project" value="TreeGrafter"/>
</dbReference>
<organism evidence="4 5">
    <name type="scientific">Lentithecium fluviatile CBS 122367</name>
    <dbReference type="NCBI Taxonomy" id="1168545"/>
    <lineage>
        <taxon>Eukaryota</taxon>
        <taxon>Fungi</taxon>
        <taxon>Dikarya</taxon>
        <taxon>Ascomycota</taxon>
        <taxon>Pezizomycotina</taxon>
        <taxon>Dothideomycetes</taxon>
        <taxon>Pleosporomycetidae</taxon>
        <taxon>Pleosporales</taxon>
        <taxon>Massarineae</taxon>
        <taxon>Lentitheciaceae</taxon>
        <taxon>Lentithecium</taxon>
    </lineage>
</organism>
<dbReference type="PANTHER" id="PTHR48070:SF3">
    <property type="entry name" value="ESTERASE DBAE-RELATED"/>
    <property type="match status" value="1"/>
</dbReference>
<reference evidence="4" key="1">
    <citation type="journal article" date="2020" name="Stud. Mycol.">
        <title>101 Dothideomycetes genomes: a test case for predicting lifestyles and emergence of pathogens.</title>
        <authorList>
            <person name="Haridas S."/>
            <person name="Albert R."/>
            <person name="Binder M."/>
            <person name="Bloem J."/>
            <person name="Labutti K."/>
            <person name="Salamov A."/>
            <person name="Andreopoulos B."/>
            <person name="Baker S."/>
            <person name="Barry K."/>
            <person name="Bills G."/>
            <person name="Bluhm B."/>
            <person name="Cannon C."/>
            <person name="Castanera R."/>
            <person name="Culley D."/>
            <person name="Daum C."/>
            <person name="Ezra D."/>
            <person name="Gonzalez J."/>
            <person name="Henrissat B."/>
            <person name="Kuo A."/>
            <person name="Liang C."/>
            <person name="Lipzen A."/>
            <person name="Lutzoni F."/>
            <person name="Magnuson J."/>
            <person name="Mondo S."/>
            <person name="Nolan M."/>
            <person name="Ohm R."/>
            <person name="Pangilinan J."/>
            <person name="Park H.-J."/>
            <person name="Ramirez L."/>
            <person name="Alfaro M."/>
            <person name="Sun H."/>
            <person name="Tritt A."/>
            <person name="Yoshinaga Y."/>
            <person name="Zwiers L.-H."/>
            <person name="Turgeon B."/>
            <person name="Goodwin S."/>
            <person name="Spatafora J."/>
            <person name="Crous P."/>
            <person name="Grigoriev I."/>
        </authorList>
    </citation>
    <scope>NUCLEOTIDE SEQUENCE</scope>
    <source>
        <strain evidence="4">CBS 122367</strain>
    </source>
</reference>
<dbReference type="OrthoDB" id="414698at2759"/>
<name>A0A6G1IDC8_9PLEO</name>
<dbReference type="InterPro" id="IPR005645">
    <property type="entry name" value="FSH-like_dom"/>
</dbReference>
<feature type="domain" description="Serine hydrolase" evidence="3">
    <location>
        <begin position="8"/>
        <end position="253"/>
    </location>
</feature>
<dbReference type="InterPro" id="IPR029058">
    <property type="entry name" value="AB_hydrolase_fold"/>
</dbReference>
<dbReference type="Pfam" id="PF03959">
    <property type="entry name" value="FSH1"/>
    <property type="match status" value="1"/>
</dbReference>
<dbReference type="EMBL" id="MU005639">
    <property type="protein sequence ID" value="KAF2676135.1"/>
    <property type="molecule type" value="Genomic_DNA"/>
</dbReference>
<dbReference type="Gene3D" id="3.40.50.1820">
    <property type="entry name" value="alpha/beta hydrolase"/>
    <property type="match status" value="1"/>
</dbReference>
<evidence type="ECO:0000256" key="1">
    <source>
        <dbReference type="ARBA" id="ARBA00005863"/>
    </source>
</evidence>
<evidence type="ECO:0000313" key="5">
    <source>
        <dbReference type="Proteomes" id="UP000799291"/>
    </source>
</evidence>
<dbReference type="Proteomes" id="UP000799291">
    <property type="component" value="Unassembled WGS sequence"/>
</dbReference>
<dbReference type="InterPro" id="IPR050593">
    <property type="entry name" value="LovG"/>
</dbReference>
<protein>
    <recommendedName>
        <fullName evidence="3">Serine hydrolase domain-containing protein</fullName>
    </recommendedName>
</protein>
<sequence>MASPGTVKPTLLAFHGSGSSATIHTVQLARLGRLLKPHLDIESLEAPFPSAAGPGILPFFEGCGPYKRWIPQTSSTLTVTPQTASSVTTSQSSSMPPEVESLVRDTISTVRAKGGYVAGLIGFSQGTRVVAGLLKGAEIARKLKEAGADGVEELDWLTFTFALSVCGSYPPPLIPPSVAAALAASSIPEEEQKALVGAKIAIPTYHVQGNADEWAWAGKLLIENSYDVGEGRSVVMEAEMGHHYPSKTEESEKLRDWVLEVHWKAI</sequence>